<accession>A0A484HHL5</accession>
<organism evidence="1">
    <name type="scientific">uncultured Desulfobacteraceae bacterium</name>
    <dbReference type="NCBI Taxonomy" id="218296"/>
    <lineage>
        <taxon>Bacteria</taxon>
        <taxon>Pseudomonadati</taxon>
        <taxon>Thermodesulfobacteriota</taxon>
        <taxon>Desulfobacteria</taxon>
        <taxon>Desulfobacterales</taxon>
        <taxon>Desulfobacteraceae</taxon>
        <taxon>environmental samples</taxon>
    </lineage>
</organism>
<dbReference type="AlphaFoldDB" id="A0A484HHL5"/>
<dbReference type="InterPro" id="IPR038573">
    <property type="entry name" value="BrnT_sf"/>
</dbReference>
<evidence type="ECO:0000313" key="1">
    <source>
        <dbReference type="EMBL" id="VEN73150.1"/>
    </source>
</evidence>
<dbReference type="InterPro" id="IPR007460">
    <property type="entry name" value="BrnT_toxin"/>
</dbReference>
<dbReference type="Gene3D" id="3.10.450.530">
    <property type="entry name" value="Ribonuclease toxin, BrnT, of type II toxin-antitoxin system"/>
    <property type="match status" value="1"/>
</dbReference>
<gene>
    <name evidence="1" type="ORF">EPICR_120047</name>
</gene>
<reference evidence="1" key="1">
    <citation type="submission" date="2019-01" db="EMBL/GenBank/DDBJ databases">
        <authorList>
            <consortium name="Genoscope - CEA"/>
            <person name="William W."/>
        </authorList>
    </citation>
    <scope>NUCLEOTIDE SEQUENCE</scope>
    <source>
        <strain evidence="1">CR-1</strain>
    </source>
</reference>
<evidence type="ECO:0008006" key="2">
    <source>
        <dbReference type="Google" id="ProtNLM"/>
    </source>
</evidence>
<dbReference type="EMBL" id="CAACVI010000004">
    <property type="protein sequence ID" value="VEN73150.1"/>
    <property type="molecule type" value="Genomic_DNA"/>
</dbReference>
<proteinExistence type="predicted"/>
<sequence length="95" mass="10887">MKIEKVVIPAGIENKIESKHNVRVNEIRQALINEPRIRFAEKGNVKGNDVYVAFGRTFGGRYLSVFFVYKPENKTGIVISARDMTKKERKAYGKK</sequence>
<name>A0A484HHL5_9BACT</name>
<dbReference type="Pfam" id="PF04365">
    <property type="entry name" value="BrnT_toxin"/>
    <property type="match status" value="1"/>
</dbReference>
<protein>
    <recommendedName>
        <fullName evidence="2">BrnT family toxin</fullName>
    </recommendedName>
</protein>